<keyword evidence="4 5" id="KW-0378">Hydrolase</keyword>
<keyword evidence="1 5" id="KW-0963">Cytoplasm</keyword>
<comment type="caution">
    <text evidence="7">The sequence shown here is derived from an EMBL/GenBank/DDBJ whole genome shotgun (WGS) entry which is preliminary data.</text>
</comment>
<keyword evidence="2 5" id="KW-0690">Ribosome biogenesis</keyword>
<dbReference type="NCBIfam" id="NF001026">
    <property type="entry name" value="PRK00109.2-2"/>
    <property type="match status" value="1"/>
</dbReference>
<accession>A0ABT8T5I4</accession>
<dbReference type="CDD" id="cd16964">
    <property type="entry name" value="YqgF"/>
    <property type="match status" value="1"/>
</dbReference>
<dbReference type="SMART" id="SM00732">
    <property type="entry name" value="YqgFc"/>
    <property type="match status" value="1"/>
</dbReference>
<evidence type="ECO:0000256" key="2">
    <source>
        <dbReference type="ARBA" id="ARBA00022517"/>
    </source>
</evidence>
<dbReference type="InterPro" id="IPR037027">
    <property type="entry name" value="YqgF/RNaseH-like_dom_sf"/>
</dbReference>
<sequence length="130" mass="14313">MIIALDIGLKRIGVAICPDKKTILPSTAILRKNRNQAARDTSQMLKEKNASTLVVGVPLGGASEDEMRRRIEHFCSLLDTDLKPVFVDESFSSVDASKLLADGYSKSRDGKLDSLSACEILRRYLCLKSI</sequence>
<evidence type="ECO:0000259" key="6">
    <source>
        <dbReference type="SMART" id="SM00732"/>
    </source>
</evidence>
<dbReference type="InterPro" id="IPR006641">
    <property type="entry name" value="YqgF/RNaseH-like_dom"/>
</dbReference>
<protein>
    <recommendedName>
        <fullName evidence="5">Putative pre-16S rRNA nuclease</fullName>
        <ecNumber evidence="5">3.1.-.-</ecNumber>
    </recommendedName>
</protein>
<evidence type="ECO:0000256" key="5">
    <source>
        <dbReference type="HAMAP-Rule" id="MF_00651"/>
    </source>
</evidence>
<dbReference type="HAMAP" id="MF_00651">
    <property type="entry name" value="Nuclease_YqgF"/>
    <property type="match status" value="1"/>
</dbReference>
<dbReference type="PANTHER" id="PTHR33317:SF4">
    <property type="entry name" value="POLYNUCLEOTIDYL TRANSFERASE, RIBONUCLEASE H-LIKE SUPERFAMILY PROTEIN"/>
    <property type="match status" value="1"/>
</dbReference>
<dbReference type="InterPro" id="IPR012337">
    <property type="entry name" value="RNaseH-like_sf"/>
</dbReference>
<dbReference type="PANTHER" id="PTHR33317">
    <property type="entry name" value="POLYNUCLEOTIDYL TRANSFERASE, RIBONUCLEASE H-LIKE SUPERFAMILY PROTEIN"/>
    <property type="match status" value="1"/>
</dbReference>
<keyword evidence="8" id="KW-1185">Reference proteome</keyword>
<dbReference type="NCBIfam" id="TIGR00250">
    <property type="entry name" value="RNAse_H_YqgF"/>
    <property type="match status" value="1"/>
</dbReference>
<gene>
    <name evidence="7" type="primary">ruvX</name>
    <name evidence="7" type="ORF">Q2362_01530</name>
</gene>
<organism evidence="7 8">
    <name type="scientific">Campylobacter magnus</name>
    <dbReference type="NCBI Taxonomy" id="3026462"/>
    <lineage>
        <taxon>Bacteria</taxon>
        <taxon>Pseudomonadati</taxon>
        <taxon>Campylobacterota</taxon>
        <taxon>Epsilonproteobacteria</taxon>
        <taxon>Campylobacterales</taxon>
        <taxon>Campylobacteraceae</taxon>
        <taxon>Campylobacter</taxon>
    </lineage>
</organism>
<proteinExistence type="inferred from homology"/>
<dbReference type="InterPro" id="IPR005227">
    <property type="entry name" value="YqgF"/>
</dbReference>
<comment type="function">
    <text evidence="5">Could be a nuclease involved in processing of the 5'-end of pre-16S rRNA.</text>
</comment>
<comment type="subcellular location">
    <subcellularLocation>
        <location evidence="5">Cytoplasm</location>
    </subcellularLocation>
</comment>
<comment type="similarity">
    <text evidence="5">Belongs to the YqgF HJR family.</text>
</comment>
<evidence type="ECO:0000256" key="1">
    <source>
        <dbReference type="ARBA" id="ARBA00022490"/>
    </source>
</evidence>
<dbReference type="RefSeq" id="WP_302243527.1">
    <property type="nucleotide sequence ID" value="NZ_JAULJQ010000001.1"/>
</dbReference>
<keyword evidence="3 5" id="KW-0540">Nuclease</keyword>
<feature type="domain" description="YqgF/RNase H-like" evidence="6">
    <location>
        <begin position="1"/>
        <end position="96"/>
    </location>
</feature>
<evidence type="ECO:0000313" key="8">
    <source>
        <dbReference type="Proteomes" id="UP001171111"/>
    </source>
</evidence>
<evidence type="ECO:0000313" key="7">
    <source>
        <dbReference type="EMBL" id="MDO2408782.1"/>
    </source>
</evidence>
<evidence type="ECO:0000256" key="4">
    <source>
        <dbReference type="ARBA" id="ARBA00022801"/>
    </source>
</evidence>
<reference evidence="7 8" key="1">
    <citation type="submission" date="2023-06" db="EMBL/GenBank/DDBJ databases">
        <title>Campylobacter magnum sp. nov., isolated from cecal contents of domestic pigs (Sus scrofa domesticus).</title>
        <authorList>
            <person name="Papic B."/>
            <person name="Gruntar I."/>
        </authorList>
    </citation>
    <scope>NUCLEOTIDE SEQUENCE [LARGE SCALE GENOMIC DNA]</scope>
    <source>
        <strain evidence="8">34484-21</strain>
    </source>
</reference>
<dbReference type="EMBL" id="JAULJQ010000001">
    <property type="protein sequence ID" value="MDO2408782.1"/>
    <property type="molecule type" value="Genomic_DNA"/>
</dbReference>
<dbReference type="Proteomes" id="UP001171111">
    <property type="component" value="Unassembled WGS sequence"/>
</dbReference>
<dbReference type="SUPFAM" id="SSF53098">
    <property type="entry name" value="Ribonuclease H-like"/>
    <property type="match status" value="1"/>
</dbReference>
<evidence type="ECO:0000256" key="3">
    <source>
        <dbReference type="ARBA" id="ARBA00022722"/>
    </source>
</evidence>
<name>A0ABT8T5I4_9BACT</name>
<dbReference type="Gene3D" id="3.30.420.140">
    <property type="entry name" value="YqgF/RNase H-like domain"/>
    <property type="match status" value="1"/>
</dbReference>
<dbReference type="Pfam" id="PF03652">
    <property type="entry name" value="RuvX"/>
    <property type="match status" value="1"/>
</dbReference>
<dbReference type="EC" id="3.1.-.-" evidence="5"/>